<dbReference type="GO" id="GO:0006627">
    <property type="term" value="P:protein processing involved in protein targeting to mitochondrion"/>
    <property type="evidence" value="ECO:0007669"/>
    <property type="project" value="TreeGrafter"/>
</dbReference>
<dbReference type="GO" id="GO:0042720">
    <property type="term" value="C:mitochondrial inner membrane peptidase complex"/>
    <property type="evidence" value="ECO:0007669"/>
    <property type="project" value="TreeGrafter"/>
</dbReference>
<evidence type="ECO:0000256" key="5">
    <source>
        <dbReference type="ARBA" id="ARBA00023136"/>
    </source>
</evidence>
<reference evidence="11 12" key="1">
    <citation type="submission" date="2018-06" db="EMBL/GenBank/DDBJ databases">
        <title>The Genome of Cuscuta australis (Dodder) Provides Insight into the Evolution of Plant Parasitism.</title>
        <authorList>
            <person name="Liu H."/>
        </authorList>
    </citation>
    <scope>NUCLEOTIDE SEQUENCE [LARGE SCALE GENOMIC DNA]</scope>
    <source>
        <strain evidence="12">cv. Yunnan</strain>
        <tissue evidence="11">Vines</tissue>
    </source>
</reference>
<evidence type="ECO:0000256" key="1">
    <source>
        <dbReference type="ARBA" id="ARBA00004273"/>
    </source>
</evidence>
<gene>
    <name evidence="11" type="ORF">DM860_002037</name>
</gene>
<keyword evidence="4" id="KW-0496">Mitochondrion</keyword>
<evidence type="ECO:0000256" key="8">
    <source>
        <dbReference type="ARBA" id="ARBA00064368"/>
    </source>
</evidence>
<accession>A0A328DWS8</accession>
<evidence type="ECO:0000256" key="9">
    <source>
        <dbReference type="PIRSR" id="PIRSR600223-1"/>
    </source>
</evidence>
<evidence type="ECO:0000313" key="11">
    <source>
        <dbReference type="EMBL" id="RAL49746.1"/>
    </source>
</evidence>
<feature type="domain" description="Peptidase S26" evidence="10">
    <location>
        <begin position="26"/>
        <end position="104"/>
    </location>
</feature>
<evidence type="ECO:0000256" key="7">
    <source>
        <dbReference type="ARBA" id="ARBA00054895"/>
    </source>
</evidence>
<dbReference type="PANTHER" id="PTHR12383">
    <property type="entry name" value="PROTEASE FAMILY S26 MITOCHONDRIAL INNER MEMBRANE PROTEASE-RELATED"/>
    <property type="match status" value="1"/>
</dbReference>
<evidence type="ECO:0000256" key="6">
    <source>
        <dbReference type="ARBA" id="ARBA00038445"/>
    </source>
</evidence>
<dbReference type="FunFam" id="2.10.109.10:FF:000014">
    <property type="entry name" value="Inner membrane protease subunit 1"/>
    <property type="match status" value="1"/>
</dbReference>
<comment type="subunit">
    <text evidence="8">Heterodimer of 2 subunits, IMP1A/B and IMP12.</text>
</comment>
<dbReference type="PRINTS" id="PR00727">
    <property type="entry name" value="LEADERPTASE"/>
</dbReference>
<dbReference type="Proteomes" id="UP000249390">
    <property type="component" value="Unassembled WGS sequence"/>
</dbReference>
<dbReference type="GO" id="GO:0004252">
    <property type="term" value="F:serine-type endopeptidase activity"/>
    <property type="evidence" value="ECO:0007669"/>
    <property type="project" value="InterPro"/>
</dbReference>
<feature type="active site" evidence="9">
    <location>
        <position position="47"/>
    </location>
</feature>
<keyword evidence="12" id="KW-1185">Reference proteome</keyword>
<keyword evidence="3" id="KW-0378">Hydrolase</keyword>
<dbReference type="InterPro" id="IPR019533">
    <property type="entry name" value="Peptidase_S26"/>
</dbReference>
<dbReference type="AlphaFoldDB" id="A0A328DWS8"/>
<dbReference type="CDD" id="cd06530">
    <property type="entry name" value="S26_SPase_I"/>
    <property type="match status" value="1"/>
</dbReference>
<dbReference type="PANTHER" id="PTHR12383:SF30">
    <property type="entry name" value="MITOCHONDRIAL INNER MEMBRANE PROTEASE SUBUNIT 1-LIKE"/>
    <property type="match status" value="1"/>
</dbReference>
<feature type="active site" evidence="9">
    <location>
        <position position="91"/>
    </location>
</feature>
<dbReference type="InterPro" id="IPR036286">
    <property type="entry name" value="LexA/Signal_pep-like_sf"/>
</dbReference>
<sequence length="173" mass="19274">MGLGNLQKWTPLIKEAFLQTFRVAKFFCAVHVTNTYICTFALTRGPSMLPTFNLTGDFVLAERLSTRFGKVVPGDVVLVRSPDNPRKIINKRVVGVAGDTVKFVADPNNCDKEETLVVPQGHVWIEGDFKYNTNDSRKFGPVPYGLIQGRIICIVWPPKDIGYVGRDVKKSSS</sequence>
<comment type="function">
    <text evidence="7">Catalyzes the removal of transit peptides required for the targeting of proteins from the mitochondrial matrix, across the inner membrane, into the inter-membrane space.</text>
</comment>
<dbReference type="Pfam" id="PF10502">
    <property type="entry name" value="Peptidase_S26"/>
    <property type="match status" value="2"/>
</dbReference>
<evidence type="ECO:0000259" key="10">
    <source>
        <dbReference type="Pfam" id="PF10502"/>
    </source>
</evidence>
<evidence type="ECO:0000256" key="2">
    <source>
        <dbReference type="ARBA" id="ARBA00022792"/>
    </source>
</evidence>
<comment type="caution">
    <text evidence="11">The sequence shown here is derived from an EMBL/GenBank/DDBJ whole genome shotgun (WGS) entry which is preliminary data.</text>
</comment>
<organism evidence="11 12">
    <name type="scientific">Cuscuta australis</name>
    <dbReference type="NCBI Taxonomy" id="267555"/>
    <lineage>
        <taxon>Eukaryota</taxon>
        <taxon>Viridiplantae</taxon>
        <taxon>Streptophyta</taxon>
        <taxon>Embryophyta</taxon>
        <taxon>Tracheophyta</taxon>
        <taxon>Spermatophyta</taxon>
        <taxon>Magnoliopsida</taxon>
        <taxon>eudicotyledons</taxon>
        <taxon>Gunneridae</taxon>
        <taxon>Pentapetalae</taxon>
        <taxon>asterids</taxon>
        <taxon>lamiids</taxon>
        <taxon>Solanales</taxon>
        <taxon>Convolvulaceae</taxon>
        <taxon>Cuscuteae</taxon>
        <taxon>Cuscuta</taxon>
        <taxon>Cuscuta subgen. Grammica</taxon>
        <taxon>Cuscuta sect. Cleistogrammica</taxon>
    </lineage>
</organism>
<dbReference type="SUPFAM" id="SSF51306">
    <property type="entry name" value="LexA/Signal peptidase"/>
    <property type="match status" value="1"/>
</dbReference>
<keyword evidence="5" id="KW-0472">Membrane</keyword>
<dbReference type="GO" id="GO:0006465">
    <property type="term" value="P:signal peptide processing"/>
    <property type="evidence" value="ECO:0007669"/>
    <property type="project" value="InterPro"/>
</dbReference>
<dbReference type="Gene3D" id="2.10.109.10">
    <property type="entry name" value="Umud Fragment, subunit A"/>
    <property type="match status" value="1"/>
</dbReference>
<dbReference type="InterPro" id="IPR052064">
    <property type="entry name" value="Mito_IMP1_subunit"/>
</dbReference>
<dbReference type="EMBL" id="NQVE01000076">
    <property type="protein sequence ID" value="RAL49746.1"/>
    <property type="molecule type" value="Genomic_DNA"/>
</dbReference>
<comment type="similarity">
    <text evidence="6">Belongs to the peptidase S26 family. IMP1 subfamily.</text>
</comment>
<evidence type="ECO:0000313" key="12">
    <source>
        <dbReference type="Proteomes" id="UP000249390"/>
    </source>
</evidence>
<evidence type="ECO:0000256" key="3">
    <source>
        <dbReference type="ARBA" id="ARBA00022801"/>
    </source>
</evidence>
<evidence type="ECO:0000256" key="4">
    <source>
        <dbReference type="ARBA" id="ARBA00023128"/>
    </source>
</evidence>
<dbReference type="InterPro" id="IPR000223">
    <property type="entry name" value="Pept_S26A_signal_pept_1"/>
</dbReference>
<keyword evidence="2" id="KW-0999">Mitochondrion inner membrane</keyword>
<comment type="subcellular location">
    <subcellularLocation>
        <location evidence="1">Mitochondrion inner membrane</location>
    </subcellularLocation>
</comment>
<proteinExistence type="inferred from homology"/>
<feature type="domain" description="Peptidase S26" evidence="10">
    <location>
        <begin position="113"/>
        <end position="156"/>
    </location>
</feature>
<name>A0A328DWS8_9ASTE</name>
<protein>
    <recommendedName>
        <fullName evidence="10">Peptidase S26 domain-containing protein</fullName>
    </recommendedName>
</protein>